<dbReference type="Gene3D" id="1.20.120.1620">
    <property type="match status" value="1"/>
</dbReference>
<reference evidence="1 2" key="1">
    <citation type="submission" date="2018-06" db="EMBL/GenBank/DDBJ databases">
        <authorList>
            <consortium name="Pathogen Informatics"/>
            <person name="Doyle S."/>
        </authorList>
    </citation>
    <scope>NUCLEOTIDE SEQUENCE [LARGE SCALE GENOMIC DNA]</scope>
    <source>
        <strain evidence="1 2">NCTC11009</strain>
    </source>
</reference>
<dbReference type="KEGG" id="our:CEQ07_03565"/>
<dbReference type="EMBL" id="UATH01000001">
    <property type="protein sequence ID" value="SPY08114.1"/>
    <property type="molecule type" value="Genomic_DNA"/>
</dbReference>
<accession>A0A2N6Q9H7</accession>
<evidence type="ECO:0000313" key="2">
    <source>
        <dbReference type="Proteomes" id="UP000250242"/>
    </source>
</evidence>
<name>A0A2N6Q9H7_9BURK</name>
<sequence length="117" mass="13203">MMTSKLTRSLFFSAVLVICFSNPALSSPSLEYWTIARCAAMISSEFGAESLQKDWNAAAAALLEQQDYPIERYEAIQRHLEEYLAKSELQAKGGGELSTLRCFRLLEEPEFVELMVD</sequence>
<dbReference type="InterPro" id="IPR038314">
    <property type="entry name" value="T6SS_sf"/>
</dbReference>
<gene>
    <name evidence="1" type="ORF">NCTC11009_01331</name>
</gene>
<proteinExistence type="predicted"/>
<protein>
    <submittedName>
        <fullName evidence="1">Uncharacterized protein</fullName>
    </submittedName>
</protein>
<organism evidence="1 2">
    <name type="scientific">Oligella urethralis</name>
    <dbReference type="NCBI Taxonomy" id="90245"/>
    <lineage>
        <taxon>Bacteria</taxon>
        <taxon>Pseudomonadati</taxon>
        <taxon>Pseudomonadota</taxon>
        <taxon>Betaproteobacteria</taxon>
        <taxon>Burkholderiales</taxon>
        <taxon>Alcaligenaceae</taxon>
        <taxon>Oligella</taxon>
    </lineage>
</organism>
<dbReference type="RefSeq" id="WP_083290710.1">
    <property type="nucleotide sequence ID" value="NZ_CAUPHC010000006.1"/>
</dbReference>
<dbReference type="AlphaFoldDB" id="A0A2N6Q9H7"/>
<evidence type="ECO:0000313" key="1">
    <source>
        <dbReference type="EMBL" id="SPY08114.1"/>
    </source>
</evidence>
<dbReference type="Proteomes" id="UP000250242">
    <property type="component" value="Unassembled WGS sequence"/>
</dbReference>